<proteinExistence type="predicted"/>
<protein>
    <submittedName>
        <fullName evidence="1">Transglutaminase domain-containing protein</fullName>
    </submittedName>
</protein>
<dbReference type="RefSeq" id="WP_225658542.1">
    <property type="nucleotide sequence ID" value="NZ_JAGURE010000021.1"/>
</dbReference>
<sequence>MKNTLIIILLSVFHSCTYDSGTKDTLKLSGKNKKELLKVIEHYKNEPNKKAATNFLLNNMGNKFAYTGELLEHYDLLLHVFDSLYKHKVYTGDPNVIKETWDLLTTQYGPLLINRLDTTYDCRILTSDFLINNIDIAFTSWKQAPGYIANDFESFCEFILPYRISNETIELYRKDYFDKYHFLVDSAKDNALDLLSRFNSEFSWNQKYKTSAKMWDYPVALPISKMELCHRGSCRQLCVYCALVMRACGLPVTIDRVNCWGNRSQGHEWNVLLLKGDSILPFDPFSKERMQFVYKPTKIFRSMFSNNHLPSNAPKAGEVPSYMINPNETDVTDQYGPTHDITINCIYPDYRLKQNKYSVICIFDNKDWIPVYWGTIQKNQMTFKKMMGDVCYMAAYYEDGEIFPASDPFILEKDGTIRLFKANNQKPITLKLKRKFPRFKRMEQLSYQMLTSSVRACNRSDLKESTPLFKITKNPYDISDSIISINQKFRYVYIDIATYRTGNIAEVEFYGKKNLTEPEQKLKGKVFGLPETQTNTYSMAMDGDYNTYFSKPKNTRGYVGIDLGPNGHSYITRVRFAPRSDSNFILPNNMYELCYWDKGKWISKEKQIAKDLTITFKDVPSNTCYILHNLSNGKEERIFTYENEEQVWW</sequence>
<gene>
    <name evidence="1" type="ORF">GAN75_06390</name>
</gene>
<name>A0A7J5K251_BACT4</name>
<dbReference type="Gene3D" id="2.60.120.260">
    <property type="entry name" value="Galactose-binding domain-like"/>
    <property type="match status" value="2"/>
</dbReference>
<evidence type="ECO:0000313" key="1">
    <source>
        <dbReference type="EMBL" id="KAB4457812.1"/>
    </source>
</evidence>
<reference evidence="1 2" key="1">
    <citation type="journal article" date="2019" name="Nat. Med.">
        <title>A library of human gut bacterial isolates paired with longitudinal multiomics data enables mechanistic microbiome research.</title>
        <authorList>
            <person name="Poyet M."/>
            <person name="Groussin M."/>
            <person name="Gibbons S.M."/>
            <person name="Avila-Pacheco J."/>
            <person name="Jiang X."/>
            <person name="Kearney S.M."/>
            <person name="Perrotta A.R."/>
            <person name="Berdy B."/>
            <person name="Zhao S."/>
            <person name="Lieberman T.D."/>
            <person name="Swanson P.K."/>
            <person name="Smith M."/>
            <person name="Roesemann S."/>
            <person name="Alexander J.E."/>
            <person name="Rich S.A."/>
            <person name="Livny J."/>
            <person name="Vlamakis H."/>
            <person name="Clish C."/>
            <person name="Bullock K."/>
            <person name="Deik A."/>
            <person name="Scott J."/>
            <person name="Pierce K.A."/>
            <person name="Xavier R.J."/>
            <person name="Alm E.J."/>
        </authorList>
    </citation>
    <scope>NUCLEOTIDE SEQUENCE [LARGE SCALE GENOMIC DNA]</scope>
    <source>
        <strain evidence="1 2">BIOML-A160</strain>
    </source>
</reference>
<dbReference type="EMBL" id="WCRW01000003">
    <property type="protein sequence ID" value="KAB4457812.1"/>
    <property type="molecule type" value="Genomic_DNA"/>
</dbReference>
<dbReference type="PANTHER" id="PTHR35532:SF5">
    <property type="entry name" value="CARBOHYDRATE-BINDING DOMAIN-CONTAINING PROTEIN"/>
    <property type="match status" value="1"/>
</dbReference>
<evidence type="ECO:0000313" key="2">
    <source>
        <dbReference type="Proteomes" id="UP000436825"/>
    </source>
</evidence>
<dbReference type="Proteomes" id="UP000436825">
    <property type="component" value="Unassembled WGS sequence"/>
</dbReference>
<dbReference type="PANTHER" id="PTHR35532">
    <property type="entry name" value="SIMILAR TO POLYHYDROXYALKANOATE DEPOLYMERASE"/>
    <property type="match status" value="1"/>
</dbReference>
<comment type="caution">
    <text evidence="1">The sequence shown here is derived from an EMBL/GenBank/DDBJ whole genome shotgun (WGS) entry which is preliminary data.</text>
</comment>
<dbReference type="AlphaFoldDB" id="A0A7J5K251"/>
<organism evidence="1 2">
    <name type="scientific">Bacteroides thetaiotaomicron</name>
    <dbReference type="NCBI Taxonomy" id="818"/>
    <lineage>
        <taxon>Bacteria</taxon>
        <taxon>Pseudomonadati</taxon>
        <taxon>Bacteroidota</taxon>
        <taxon>Bacteroidia</taxon>
        <taxon>Bacteroidales</taxon>
        <taxon>Bacteroidaceae</taxon>
        <taxon>Bacteroides</taxon>
    </lineage>
</organism>
<accession>A0A7J5K251</accession>